<evidence type="ECO:0000313" key="3">
    <source>
        <dbReference type="EMBL" id="KAF9535723.1"/>
    </source>
</evidence>
<keyword evidence="4" id="KW-1185">Reference proteome</keyword>
<feature type="region of interest" description="Disordered" evidence="1">
    <location>
        <begin position="1"/>
        <end position="25"/>
    </location>
</feature>
<name>A0A9P6EVJ7_9AGAR</name>
<gene>
    <name evidence="3" type="ORF">CPB83DRAFT_842227</name>
</gene>
<accession>A0A9P6EVJ7</accession>
<reference evidence="3" key="1">
    <citation type="submission" date="2020-11" db="EMBL/GenBank/DDBJ databases">
        <authorList>
            <consortium name="DOE Joint Genome Institute"/>
            <person name="Ahrendt S."/>
            <person name="Riley R."/>
            <person name="Andreopoulos W."/>
            <person name="Labutti K."/>
            <person name="Pangilinan J."/>
            <person name="Ruiz-Duenas F.J."/>
            <person name="Barrasa J.M."/>
            <person name="Sanchez-Garcia M."/>
            <person name="Camarero S."/>
            <person name="Miyauchi S."/>
            <person name="Serrano A."/>
            <person name="Linde D."/>
            <person name="Babiker R."/>
            <person name="Drula E."/>
            <person name="Ayuso-Fernandez I."/>
            <person name="Pacheco R."/>
            <person name="Padilla G."/>
            <person name="Ferreira P."/>
            <person name="Barriuso J."/>
            <person name="Kellner H."/>
            <person name="Castanera R."/>
            <person name="Alfaro M."/>
            <person name="Ramirez L."/>
            <person name="Pisabarro A.G."/>
            <person name="Kuo A."/>
            <person name="Tritt A."/>
            <person name="Lipzen A."/>
            <person name="He G."/>
            <person name="Yan M."/>
            <person name="Ng V."/>
            <person name="Cullen D."/>
            <person name="Martin F."/>
            <person name="Rosso M.-N."/>
            <person name="Henrissat B."/>
            <person name="Hibbett D."/>
            <person name="Martinez A.T."/>
            <person name="Grigoriev I.V."/>
        </authorList>
    </citation>
    <scope>NUCLEOTIDE SEQUENCE</scope>
    <source>
        <strain evidence="3">CBS 506.95</strain>
    </source>
</reference>
<feature type="transmembrane region" description="Helical" evidence="2">
    <location>
        <begin position="250"/>
        <end position="273"/>
    </location>
</feature>
<keyword evidence="2" id="KW-0812">Transmembrane</keyword>
<keyword evidence="2" id="KW-1133">Transmembrane helix</keyword>
<organism evidence="3 4">
    <name type="scientific">Crepidotus variabilis</name>
    <dbReference type="NCBI Taxonomy" id="179855"/>
    <lineage>
        <taxon>Eukaryota</taxon>
        <taxon>Fungi</taxon>
        <taxon>Dikarya</taxon>
        <taxon>Basidiomycota</taxon>
        <taxon>Agaricomycotina</taxon>
        <taxon>Agaricomycetes</taxon>
        <taxon>Agaricomycetidae</taxon>
        <taxon>Agaricales</taxon>
        <taxon>Agaricineae</taxon>
        <taxon>Crepidotaceae</taxon>
        <taxon>Crepidotus</taxon>
    </lineage>
</organism>
<evidence type="ECO:0000256" key="1">
    <source>
        <dbReference type="SAM" id="MobiDB-lite"/>
    </source>
</evidence>
<evidence type="ECO:0000256" key="2">
    <source>
        <dbReference type="SAM" id="Phobius"/>
    </source>
</evidence>
<feature type="compositionally biased region" description="Basic and acidic residues" evidence="1">
    <location>
        <begin position="178"/>
        <end position="187"/>
    </location>
</feature>
<dbReference type="EMBL" id="MU157824">
    <property type="protein sequence ID" value="KAF9535723.1"/>
    <property type="molecule type" value="Genomic_DNA"/>
</dbReference>
<feature type="transmembrane region" description="Helical" evidence="2">
    <location>
        <begin position="122"/>
        <end position="147"/>
    </location>
</feature>
<evidence type="ECO:0000313" key="4">
    <source>
        <dbReference type="Proteomes" id="UP000807306"/>
    </source>
</evidence>
<proteinExistence type="predicted"/>
<protein>
    <submittedName>
        <fullName evidence="3">Uncharacterized protein</fullName>
    </submittedName>
</protein>
<feature type="transmembrane region" description="Helical" evidence="2">
    <location>
        <begin position="226"/>
        <end position="244"/>
    </location>
</feature>
<sequence>MGANRMSSHQEVELPPTLVVQPNTPPGPAAATTHFVDFAHANGHRPSIEHDSLQVPGSIHGKHYHDHHADSTPKTQLQILTALSVGAPLIASVVSSCTSVISADMTAALGADPLQRPAKASVVVALLWCALITSLGSTMTAVAGLAIHGGYHDSHVGITKRIVRFIRGRWHKETPVRDVEVHHDHGKTARSPSPLRPHSMLSAITDGHKQIHEFAAFRSAVVSARLLGTSVALLAMAMAVYLFLLYPLSVALVATVVGLVTAATTALPLLPIFTRKTA</sequence>
<feature type="region of interest" description="Disordered" evidence="1">
    <location>
        <begin position="178"/>
        <end position="197"/>
    </location>
</feature>
<feature type="transmembrane region" description="Helical" evidence="2">
    <location>
        <begin position="79"/>
        <end position="102"/>
    </location>
</feature>
<dbReference type="Proteomes" id="UP000807306">
    <property type="component" value="Unassembled WGS sequence"/>
</dbReference>
<comment type="caution">
    <text evidence="3">The sequence shown here is derived from an EMBL/GenBank/DDBJ whole genome shotgun (WGS) entry which is preliminary data.</text>
</comment>
<dbReference type="AlphaFoldDB" id="A0A9P6EVJ7"/>
<dbReference type="OrthoDB" id="3055073at2759"/>
<keyword evidence="2" id="KW-0472">Membrane</keyword>